<keyword evidence="8" id="KW-0969">Cilium</keyword>
<dbReference type="Pfam" id="PF14933">
    <property type="entry name" value="CEP19"/>
    <property type="match status" value="1"/>
</dbReference>
<comment type="subcellular location">
    <subcellularLocation>
        <location evidence="2">Cytoplasm</location>
        <location evidence="2">Cytoskeleton</location>
        <location evidence="2">Cilium basal body</location>
    </subcellularLocation>
    <subcellularLocation>
        <location evidence="1">Cytoplasm</location>
        <location evidence="1">Cytoskeleton</location>
        <location evidence="1">Microtubule organizing center</location>
        <location evidence="1">Centrosome</location>
        <location evidence="1">Centriole</location>
    </subcellularLocation>
    <subcellularLocation>
        <location evidence="3">Cytoplasm</location>
        <location evidence="3">Cytoskeleton</location>
        <location evidence="3">Spindle</location>
    </subcellularLocation>
</comment>
<protein>
    <recommendedName>
        <fullName evidence="5">Centrosomal protein of 19 kDa</fullName>
    </recommendedName>
</protein>
<accession>A0AAD9MZ12</accession>
<evidence type="ECO:0000313" key="11">
    <source>
        <dbReference type="EMBL" id="KAK2151057.1"/>
    </source>
</evidence>
<dbReference type="AlphaFoldDB" id="A0AAD9MZ12"/>
<comment type="similarity">
    <text evidence="4">Belongs to the CEP19 family.</text>
</comment>
<evidence type="ECO:0000256" key="9">
    <source>
        <dbReference type="ARBA" id="ARBA00023212"/>
    </source>
</evidence>
<name>A0AAD9MZ12_9ANNE</name>
<comment type="caution">
    <text evidence="11">The sequence shown here is derived from an EMBL/GenBank/DDBJ whole genome shotgun (WGS) entry which is preliminary data.</text>
</comment>
<dbReference type="GO" id="GO:0097712">
    <property type="term" value="P:vesicle targeting, trans-Golgi to periciliary membrane compartment"/>
    <property type="evidence" value="ECO:0007669"/>
    <property type="project" value="TreeGrafter"/>
</dbReference>
<dbReference type="GO" id="GO:0000922">
    <property type="term" value="C:spindle pole"/>
    <property type="evidence" value="ECO:0007669"/>
    <property type="project" value="TreeGrafter"/>
</dbReference>
<keyword evidence="9" id="KW-0206">Cytoskeleton</keyword>
<proteinExistence type="inferred from homology"/>
<evidence type="ECO:0000256" key="4">
    <source>
        <dbReference type="ARBA" id="ARBA00009371"/>
    </source>
</evidence>
<keyword evidence="10" id="KW-0966">Cell projection</keyword>
<keyword evidence="12" id="KW-1185">Reference proteome</keyword>
<evidence type="ECO:0000256" key="5">
    <source>
        <dbReference type="ARBA" id="ARBA00022015"/>
    </source>
</evidence>
<dbReference type="GO" id="GO:0005814">
    <property type="term" value="C:centriole"/>
    <property type="evidence" value="ECO:0007669"/>
    <property type="project" value="UniProtKB-SubCell"/>
</dbReference>
<evidence type="ECO:0000256" key="6">
    <source>
        <dbReference type="ARBA" id="ARBA00022490"/>
    </source>
</evidence>
<dbReference type="GO" id="GO:0036064">
    <property type="term" value="C:ciliary basal body"/>
    <property type="evidence" value="ECO:0007669"/>
    <property type="project" value="TreeGrafter"/>
</dbReference>
<keyword evidence="6" id="KW-0963">Cytoplasm</keyword>
<evidence type="ECO:0000256" key="8">
    <source>
        <dbReference type="ARBA" id="ARBA00023069"/>
    </source>
</evidence>
<evidence type="ECO:0000256" key="2">
    <source>
        <dbReference type="ARBA" id="ARBA00004120"/>
    </source>
</evidence>
<gene>
    <name evidence="11" type="ORF">LSH36_377g02033</name>
</gene>
<dbReference type="GO" id="GO:0005813">
    <property type="term" value="C:centrosome"/>
    <property type="evidence" value="ECO:0007669"/>
    <property type="project" value="TreeGrafter"/>
</dbReference>
<dbReference type="PANTHER" id="PTHR31539">
    <property type="entry name" value="CENTROSOMAL PROTEIN OF 19K CEP19"/>
    <property type="match status" value="1"/>
</dbReference>
<dbReference type="PANTHER" id="PTHR31539:SF1">
    <property type="entry name" value="CENTROSOMAL PROTEIN OF 19 KDA"/>
    <property type="match status" value="1"/>
</dbReference>
<organism evidence="11 12">
    <name type="scientific">Paralvinella palmiformis</name>
    <dbReference type="NCBI Taxonomy" id="53620"/>
    <lineage>
        <taxon>Eukaryota</taxon>
        <taxon>Metazoa</taxon>
        <taxon>Spiralia</taxon>
        <taxon>Lophotrochozoa</taxon>
        <taxon>Annelida</taxon>
        <taxon>Polychaeta</taxon>
        <taxon>Sedentaria</taxon>
        <taxon>Canalipalpata</taxon>
        <taxon>Terebellida</taxon>
        <taxon>Terebelliformia</taxon>
        <taxon>Alvinellidae</taxon>
        <taxon>Paralvinella</taxon>
    </lineage>
</organism>
<dbReference type="InterPro" id="IPR029412">
    <property type="entry name" value="CEP19"/>
</dbReference>
<sequence length="167" mass="19422">MSTTKQYVVKKCGVRFDPPAVVLIYQVKSTGKLHRRTMPLRCFSKRSVVSRFAEELKTESRHKKYLDDVPMQQLEKLITIIKDKLNGIDLETSLEKNKGLDTVDPNEDLNVVDEETLKRKKAIMDQTFEKNRKLPGDPDFQYDVEKDFDVAIESCEWDSDNDSDNEF</sequence>
<keyword evidence="7" id="KW-0970">Cilium biogenesis/degradation</keyword>
<dbReference type="Proteomes" id="UP001208570">
    <property type="component" value="Unassembled WGS sequence"/>
</dbReference>
<reference evidence="11" key="1">
    <citation type="journal article" date="2023" name="Mol. Biol. Evol.">
        <title>Third-Generation Sequencing Reveals the Adaptive Role of the Epigenome in Three Deep-Sea Polychaetes.</title>
        <authorList>
            <person name="Perez M."/>
            <person name="Aroh O."/>
            <person name="Sun Y."/>
            <person name="Lan Y."/>
            <person name="Juniper S.K."/>
            <person name="Young C.R."/>
            <person name="Angers B."/>
            <person name="Qian P.Y."/>
        </authorList>
    </citation>
    <scope>NUCLEOTIDE SEQUENCE</scope>
    <source>
        <strain evidence="11">P08H-3</strain>
    </source>
</reference>
<dbReference type="GO" id="GO:0034454">
    <property type="term" value="P:microtubule anchoring at centrosome"/>
    <property type="evidence" value="ECO:0007669"/>
    <property type="project" value="TreeGrafter"/>
</dbReference>
<evidence type="ECO:0000256" key="3">
    <source>
        <dbReference type="ARBA" id="ARBA00004186"/>
    </source>
</evidence>
<evidence type="ECO:0000256" key="10">
    <source>
        <dbReference type="ARBA" id="ARBA00023273"/>
    </source>
</evidence>
<dbReference type="EMBL" id="JAODUP010000377">
    <property type="protein sequence ID" value="KAK2151057.1"/>
    <property type="molecule type" value="Genomic_DNA"/>
</dbReference>
<evidence type="ECO:0000256" key="7">
    <source>
        <dbReference type="ARBA" id="ARBA00022794"/>
    </source>
</evidence>
<evidence type="ECO:0000256" key="1">
    <source>
        <dbReference type="ARBA" id="ARBA00004114"/>
    </source>
</evidence>
<evidence type="ECO:0000313" key="12">
    <source>
        <dbReference type="Proteomes" id="UP001208570"/>
    </source>
</evidence>